<protein>
    <submittedName>
        <fullName evidence="2">Uncharacterized protein</fullName>
    </submittedName>
</protein>
<organism evidence="2 3">
    <name type="scientific">Neisseria subflava NJ9703</name>
    <dbReference type="NCBI Taxonomy" id="546268"/>
    <lineage>
        <taxon>Bacteria</taxon>
        <taxon>Pseudomonadati</taxon>
        <taxon>Pseudomonadota</taxon>
        <taxon>Betaproteobacteria</taxon>
        <taxon>Neisseriales</taxon>
        <taxon>Neisseriaceae</taxon>
        <taxon>Neisseria</taxon>
    </lineage>
</organism>
<keyword evidence="1" id="KW-1133">Transmembrane helix</keyword>
<name>A0A9W5IPD2_NEISU</name>
<comment type="caution">
    <text evidence="2">The sequence shown here is derived from an EMBL/GenBank/DDBJ whole genome shotgun (WGS) entry which is preliminary data.</text>
</comment>
<dbReference type="RefSeq" id="WP_004520896.1">
    <property type="nucleotide sequence ID" value="NZ_ACEO02000013.1"/>
</dbReference>
<evidence type="ECO:0000313" key="3">
    <source>
        <dbReference type="Proteomes" id="UP000004621"/>
    </source>
</evidence>
<dbReference type="Proteomes" id="UP000004621">
    <property type="component" value="Unassembled WGS sequence"/>
</dbReference>
<dbReference type="EMBL" id="ACEO02000013">
    <property type="protein sequence ID" value="EFC51205.1"/>
    <property type="molecule type" value="Genomic_DNA"/>
</dbReference>
<evidence type="ECO:0000256" key="1">
    <source>
        <dbReference type="SAM" id="Phobius"/>
    </source>
</evidence>
<feature type="transmembrane region" description="Helical" evidence="1">
    <location>
        <begin position="31"/>
        <end position="50"/>
    </location>
</feature>
<keyword evidence="1" id="KW-0812">Transmembrane</keyword>
<evidence type="ECO:0000313" key="2">
    <source>
        <dbReference type="EMBL" id="EFC51205.1"/>
    </source>
</evidence>
<proteinExistence type="predicted"/>
<sequence length="118" mass="13204">MFDIIFVLVFGRLQASGTLNFPDRLYPIWKWALGAGMLYATIGTMLGYAFSGSFSLVSFLLIIALSSTWFSLYFKLLRLTASKTVLNQCIYWVLGIVSALSFPFIVGYFSLLAKGFVQ</sequence>
<feature type="transmembrane region" description="Helical" evidence="1">
    <location>
        <begin position="56"/>
        <end position="77"/>
    </location>
</feature>
<feature type="transmembrane region" description="Helical" evidence="1">
    <location>
        <begin position="89"/>
        <end position="111"/>
    </location>
</feature>
<reference evidence="2 3" key="1">
    <citation type="submission" date="2010-01" db="EMBL/GenBank/DDBJ databases">
        <authorList>
            <person name="Weinstock G."/>
            <person name="Sodergren E."/>
            <person name="Clifton S."/>
            <person name="Fulton L."/>
            <person name="Fulton B."/>
            <person name="Courtney L."/>
            <person name="Fronick C."/>
            <person name="Harrison M."/>
            <person name="Strong C."/>
            <person name="Farmer C."/>
            <person name="Delahaunty K."/>
            <person name="Markovic C."/>
            <person name="Hall O."/>
            <person name="Minx P."/>
            <person name="Tomlinson C."/>
            <person name="Mitreva M."/>
            <person name="Nelson J."/>
            <person name="Hou S."/>
            <person name="Wollam A."/>
            <person name="Pepin K.H."/>
            <person name="Johnson M."/>
            <person name="Bhonagiri V."/>
            <person name="Nash W.E."/>
            <person name="Warren W."/>
            <person name="Chinwalla A."/>
            <person name="Mardis E.R."/>
            <person name="Wilson R.K."/>
        </authorList>
    </citation>
    <scope>NUCLEOTIDE SEQUENCE [LARGE SCALE GENOMIC DNA]</scope>
    <source>
        <strain evidence="2 3">NJ9703</strain>
    </source>
</reference>
<dbReference type="AlphaFoldDB" id="A0A9W5IPD2"/>
<accession>A0A9W5IPD2</accession>
<gene>
    <name evidence="2" type="ORF">NEISUBOT_05377</name>
</gene>
<keyword evidence="1" id="KW-0472">Membrane</keyword>